<accession>A0ABS9SL02</accession>
<dbReference type="Proteomes" id="UP001202248">
    <property type="component" value="Unassembled WGS sequence"/>
</dbReference>
<organism evidence="1 2">
    <name type="scientific">Niabella ginsengisoli</name>
    <dbReference type="NCBI Taxonomy" id="522298"/>
    <lineage>
        <taxon>Bacteria</taxon>
        <taxon>Pseudomonadati</taxon>
        <taxon>Bacteroidota</taxon>
        <taxon>Chitinophagia</taxon>
        <taxon>Chitinophagales</taxon>
        <taxon>Chitinophagaceae</taxon>
        <taxon>Niabella</taxon>
    </lineage>
</organism>
<evidence type="ECO:0000313" key="1">
    <source>
        <dbReference type="EMBL" id="MCH5599069.1"/>
    </source>
</evidence>
<sequence>MSDNALYALCKDRQGGIWIGSYFGGINYLPKTSLNFEKYFPTLHENSLSGNAIREITQDKNGNLWIGSEDAGLTKYDPKKTSLLSFAPIISITYRVQTFTACWQLTIIY</sequence>
<proteinExistence type="predicted"/>
<dbReference type="EMBL" id="JAKWBL010000003">
    <property type="protein sequence ID" value="MCH5599069.1"/>
    <property type="molecule type" value="Genomic_DNA"/>
</dbReference>
<dbReference type="RefSeq" id="WP_240830747.1">
    <property type="nucleotide sequence ID" value="NZ_JAKWBL010000003.1"/>
</dbReference>
<comment type="caution">
    <text evidence="1">The sequence shown here is derived from an EMBL/GenBank/DDBJ whole genome shotgun (WGS) entry which is preliminary data.</text>
</comment>
<dbReference type="Gene3D" id="2.130.10.10">
    <property type="entry name" value="YVTN repeat-like/Quinoprotein amine dehydrogenase"/>
    <property type="match status" value="1"/>
</dbReference>
<dbReference type="InterPro" id="IPR011110">
    <property type="entry name" value="Reg_prop"/>
</dbReference>
<dbReference type="InterPro" id="IPR015943">
    <property type="entry name" value="WD40/YVTN_repeat-like_dom_sf"/>
</dbReference>
<name>A0ABS9SL02_9BACT</name>
<keyword evidence="2" id="KW-1185">Reference proteome</keyword>
<evidence type="ECO:0008006" key="3">
    <source>
        <dbReference type="Google" id="ProtNLM"/>
    </source>
</evidence>
<evidence type="ECO:0000313" key="2">
    <source>
        <dbReference type="Proteomes" id="UP001202248"/>
    </source>
</evidence>
<reference evidence="1 2" key="1">
    <citation type="submission" date="2022-02" db="EMBL/GenBank/DDBJ databases">
        <authorList>
            <person name="Min J."/>
        </authorList>
    </citation>
    <scope>NUCLEOTIDE SEQUENCE [LARGE SCALE GENOMIC DNA]</scope>
    <source>
        <strain evidence="1 2">GR10-1</strain>
    </source>
</reference>
<dbReference type="Pfam" id="PF07494">
    <property type="entry name" value="Reg_prop"/>
    <property type="match status" value="2"/>
</dbReference>
<protein>
    <recommendedName>
        <fullName evidence="3">Two component regulator three Y domain-containing protein</fullName>
    </recommendedName>
</protein>
<gene>
    <name evidence="1" type="ORF">MKP09_14715</name>
</gene>
<dbReference type="SUPFAM" id="SSF63829">
    <property type="entry name" value="Calcium-dependent phosphotriesterase"/>
    <property type="match status" value="1"/>
</dbReference>